<dbReference type="eggNOG" id="ENOG5033AIH">
    <property type="taxonomic scope" value="Bacteria"/>
</dbReference>
<protein>
    <submittedName>
        <fullName evidence="1">Uncharacterized protein</fullName>
    </submittedName>
</protein>
<organism evidence="1 2">
    <name type="scientific">Desulfococcus multivorans DSM 2059</name>
    <dbReference type="NCBI Taxonomy" id="1121405"/>
    <lineage>
        <taxon>Bacteria</taxon>
        <taxon>Pseudomonadati</taxon>
        <taxon>Thermodesulfobacteriota</taxon>
        <taxon>Desulfobacteria</taxon>
        <taxon>Desulfobacterales</taxon>
        <taxon>Desulfococcaceae</taxon>
        <taxon>Desulfococcus</taxon>
    </lineage>
</organism>
<accession>S7TZ84</accession>
<dbReference type="AlphaFoldDB" id="S7TZ84"/>
<proteinExistence type="predicted"/>
<dbReference type="Proteomes" id="UP000014977">
    <property type="component" value="Unassembled WGS sequence"/>
</dbReference>
<keyword evidence="2" id="KW-1185">Reference proteome</keyword>
<sequence>MLFIGHFSFDGMDAGGNVKHGYLSSIVDAESPESAVAKFEDHIRKMKGAHEAMNDVIKVYIEEILRIPRIPETPMITRIQSSQGDFPHSVSHALPGVDSGDVEAFGFAADVERDKSSDDDDFVESEPFIKFGR</sequence>
<comment type="caution">
    <text evidence="1">The sequence shown here is derived from an EMBL/GenBank/DDBJ whole genome shotgun (WGS) entry which is preliminary data.</text>
</comment>
<evidence type="ECO:0000313" key="2">
    <source>
        <dbReference type="Proteomes" id="UP000014977"/>
    </source>
</evidence>
<name>S7TZ84_DESML</name>
<dbReference type="STRING" id="897.B2D07_07335"/>
<dbReference type="EMBL" id="ATHJ01000065">
    <property type="protein sequence ID" value="EPR42491.1"/>
    <property type="molecule type" value="Genomic_DNA"/>
</dbReference>
<gene>
    <name evidence="1" type="ORF">dsmv_1617</name>
</gene>
<reference evidence="1 2" key="1">
    <citation type="journal article" date="2013" name="Genome Announc.">
        <title>Draft genome sequences for three mercury-methylating, sulfate-reducing bacteria.</title>
        <authorList>
            <person name="Brown S.D."/>
            <person name="Hurt R.A.Jr."/>
            <person name="Gilmour C.C."/>
            <person name="Elias D.A."/>
        </authorList>
    </citation>
    <scope>NUCLEOTIDE SEQUENCE [LARGE SCALE GENOMIC DNA]</scope>
    <source>
        <strain evidence="1 2">DSM 2059</strain>
    </source>
</reference>
<dbReference type="RefSeq" id="WP_020876001.1">
    <property type="nucleotide sequence ID" value="NZ_ATHJ01000065.1"/>
</dbReference>
<evidence type="ECO:0000313" key="1">
    <source>
        <dbReference type="EMBL" id="EPR42491.1"/>
    </source>
</evidence>
<dbReference type="OrthoDB" id="5419950at2"/>